<evidence type="ECO:0000256" key="1">
    <source>
        <dbReference type="SAM" id="MobiDB-lite"/>
    </source>
</evidence>
<gene>
    <name evidence="2" type="ORF">UFOPK2931_00586</name>
</gene>
<reference evidence="2" key="1">
    <citation type="submission" date="2020-05" db="EMBL/GenBank/DDBJ databases">
        <authorList>
            <person name="Chiriac C."/>
            <person name="Salcher M."/>
            <person name="Ghai R."/>
            <person name="Kavagutti S V."/>
        </authorList>
    </citation>
    <scope>NUCLEOTIDE SEQUENCE</scope>
</reference>
<evidence type="ECO:0000313" key="2">
    <source>
        <dbReference type="EMBL" id="CAB4778215.1"/>
    </source>
</evidence>
<dbReference type="EMBL" id="CAEZZZ010000024">
    <property type="protein sequence ID" value="CAB4778215.1"/>
    <property type="molecule type" value="Genomic_DNA"/>
</dbReference>
<name>A0A6J6W401_9ZZZZ</name>
<organism evidence="2">
    <name type="scientific">freshwater metagenome</name>
    <dbReference type="NCBI Taxonomy" id="449393"/>
    <lineage>
        <taxon>unclassified sequences</taxon>
        <taxon>metagenomes</taxon>
        <taxon>ecological metagenomes</taxon>
    </lineage>
</organism>
<proteinExistence type="predicted"/>
<accession>A0A6J6W401</accession>
<dbReference type="AlphaFoldDB" id="A0A6J6W401"/>
<feature type="region of interest" description="Disordered" evidence="1">
    <location>
        <begin position="1"/>
        <end position="28"/>
    </location>
</feature>
<protein>
    <submittedName>
        <fullName evidence="2">Unannotated protein</fullName>
    </submittedName>
</protein>
<sequence length="164" mass="17529">MASLMFMPATDGTTTRVPGPTKRYQLPRPRANTTKNAIHRLRLIRALVRRLRSRAVSDVLSRAVFFATMGSTLSEVCALFSFETLAGSRDLSRTGAELRSNSKLSCLRFGSIIASTCLNSCRNSSPSLGRSSGLVLVARTIRASRAGGISGFNVDGAGTLSLTC</sequence>